<evidence type="ECO:0000256" key="1">
    <source>
        <dbReference type="ARBA" id="ARBA00022664"/>
    </source>
</evidence>
<keyword evidence="4" id="KW-0694">RNA-binding</keyword>
<keyword evidence="7" id="KW-1185">Reference proteome</keyword>
<dbReference type="SMART" id="SM00360">
    <property type="entry name" value="RRM"/>
    <property type="match status" value="1"/>
</dbReference>
<reference evidence="6 7" key="1">
    <citation type="submission" date="2023-01" db="EMBL/GenBank/DDBJ databases">
        <authorList>
            <person name="Kreplak J."/>
        </authorList>
    </citation>
    <scope>NUCLEOTIDE SEQUENCE [LARGE SCALE GENOMIC DNA]</scope>
</reference>
<dbReference type="InterPro" id="IPR050907">
    <property type="entry name" value="SRSF"/>
</dbReference>
<evidence type="ECO:0000256" key="2">
    <source>
        <dbReference type="ARBA" id="ARBA00022728"/>
    </source>
</evidence>
<gene>
    <name evidence="6" type="ORF">VFH_III079080</name>
</gene>
<dbReference type="Gene3D" id="3.30.70.330">
    <property type="match status" value="1"/>
</dbReference>
<dbReference type="GO" id="GO:0008380">
    <property type="term" value="P:RNA splicing"/>
    <property type="evidence" value="ECO:0007669"/>
    <property type="project" value="UniProtKB-KW"/>
</dbReference>
<dbReference type="InterPro" id="IPR000504">
    <property type="entry name" value="RRM_dom"/>
</dbReference>
<keyword evidence="2" id="KW-0747">Spliceosome</keyword>
<dbReference type="AlphaFoldDB" id="A0AAV1A0Y2"/>
<evidence type="ECO:0000313" key="6">
    <source>
        <dbReference type="EMBL" id="CAI8603273.1"/>
    </source>
</evidence>
<dbReference type="GO" id="GO:0005681">
    <property type="term" value="C:spliceosomal complex"/>
    <property type="evidence" value="ECO:0007669"/>
    <property type="project" value="UniProtKB-KW"/>
</dbReference>
<dbReference type="InterPro" id="IPR035979">
    <property type="entry name" value="RBD_domain_sf"/>
</dbReference>
<dbReference type="SUPFAM" id="SSF54928">
    <property type="entry name" value="RNA-binding domain, RBD"/>
    <property type="match status" value="1"/>
</dbReference>
<accession>A0AAV1A0Y2</accession>
<dbReference type="PROSITE" id="PS50102">
    <property type="entry name" value="RRM"/>
    <property type="match status" value="1"/>
</dbReference>
<sequence>MIGGSSYQREDWKKARKKNFRNWVPRWDIHSIIKRVGEYYPKGVTSIYFSEFPDDSKAADFFDLFGCVGKVIEVAISPRRNNVSKRFGFARFVEVEDARLLAVHLDNVQILGRKIHVNLPRFERKRKTELFRTGGVENHGAVANRKEFYRSNKVDFGFREEIDHMLK</sequence>
<proteinExistence type="predicted"/>
<dbReference type="GO" id="GO:0006397">
    <property type="term" value="P:mRNA processing"/>
    <property type="evidence" value="ECO:0007669"/>
    <property type="project" value="UniProtKB-KW"/>
</dbReference>
<dbReference type="EMBL" id="OX451738">
    <property type="protein sequence ID" value="CAI8603273.1"/>
    <property type="molecule type" value="Genomic_DNA"/>
</dbReference>
<dbReference type="GO" id="GO:0003723">
    <property type="term" value="F:RNA binding"/>
    <property type="evidence" value="ECO:0007669"/>
    <property type="project" value="UniProtKB-UniRule"/>
</dbReference>
<dbReference type="CDD" id="cd00590">
    <property type="entry name" value="RRM_SF"/>
    <property type="match status" value="1"/>
</dbReference>
<dbReference type="PANTHER" id="PTHR23147">
    <property type="entry name" value="SERINE/ARGININE RICH SPLICING FACTOR"/>
    <property type="match status" value="1"/>
</dbReference>
<feature type="domain" description="RRM" evidence="5">
    <location>
        <begin position="45"/>
        <end position="122"/>
    </location>
</feature>
<evidence type="ECO:0000313" key="7">
    <source>
        <dbReference type="Proteomes" id="UP001157006"/>
    </source>
</evidence>
<keyword evidence="1" id="KW-0507">mRNA processing</keyword>
<keyword evidence="3" id="KW-0508">mRNA splicing</keyword>
<evidence type="ECO:0000256" key="3">
    <source>
        <dbReference type="ARBA" id="ARBA00023187"/>
    </source>
</evidence>
<evidence type="ECO:0000259" key="5">
    <source>
        <dbReference type="PROSITE" id="PS50102"/>
    </source>
</evidence>
<name>A0AAV1A0Y2_VICFA</name>
<dbReference type="Proteomes" id="UP001157006">
    <property type="component" value="Chromosome 3"/>
</dbReference>
<organism evidence="6 7">
    <name type="scientific">Vicia faba</name>
    <name type="common">Broad bean</name>
    <name type="synonym">Faba vulgaris</name>
    <dbReference type="NCBI Taxonomy" id="3906"/>
    <lineage>
        <taxon>Eukaryota</taxon>
        <taxon>Viridiplantae</taxon>
        <taxon>Streptophyta</taxon>
        <taxon>Embryophyta</taxon>
        <taxon>Tracheophyta</taxon>
        <taxon>Spermatophyta</taxon>
        <taxon>Magnoliopsida</taxon>
        <taxon>eudicotyledons</taxon>
        <taxon>Gunneridae</taxon>
        <taxon>Pentapetalae</taxon>
        <taxon>rosids</taxon>
        <taxon>fabids</taxon>
        <taxon>Fabales</taxon>
        <taxon>Fabaceae</taxon>
        <taxon>Papilionoideae</taxon>
        <taxon>50 kb inversion clade</taxon>
        <taxon>NPAAA clade</taxon>
        <taxon>Hologalegina</taxon>
        <taxon>IRL clade</taxon>
        <taxon>Fabeae</taxon>
        <taxon>Vicia</taxon>
    </lineage>
</organism>
<evidence type="ECO:0000256" key="4">
    <source>
        <dbReference type="PROSITE-ProRule" id="PRU00176"/>
    </source>
</evidence>
<dbReference type="Pfam" id="PF00076">
    <property type="entry name" value="RRM_1"/>
    <property type="match status" value="1"/>
</dbReference>
<protein>
    <recommendedName>
        <fullName evidence="5">RRM domain-containing protein</fullName>
    </recommendedName>
</protein>
<dbReference type="InterPro" id="IPR012677">
    <property type="entry name" value="Nucleotide-bd_a/b_plait_sf"/>
</dbReference>